<keyword evidence="3" id="KW-1003">Cell membrane</keyword>
<keyword evidence="5 7" id="KW-1133">Transmembrane helix</keyword>
<protein>
    <recommendedName>
        <fullName evidence="8">ABC transmembrane type-1 domain-containing protein</fullName>
    </recommendedName>
</protein>
<feature type="transmembrane region" description="Helical" evidence="7">
    <location>
        <begin position="128"/>
        <end position="148"/>
    </location>
</feature>
<dbReference type="Gene3D" id="1.10.3720.10">
    <property type="entry name" value="MetI-like"/>
    <property type="match status" value="1"/>
</dbReference>
<accession>A0A8B2NLI2</accession>
<feature type="domain" description="ABC transmembrane type-1" evidence="8">
    <location>
        <begin position="59"/>
        <end position="246"/>
    </location>
</feature>
<dbReference type="CDD" id="cd06261">
    <property type="entry name" value="TM_PBP2"/>
    <property type="match status" value="1"/>
</dbReference>
<evidence type="ECO:0000256" key="3">
    <source>
        <dbReference type="ARBA" id="ARBA00022475"/>
    </source>
</evidence>
<dbReference type="PANTHER" id="PTHR30151">
    <property type="entry name" value="ALKANE SULFONATE ABC TRANSPORTER-RELATED, MEMBRANE SUBUNIT"/>
    <property type="match status" value="1"/>
</dbReference>
<evidence type="ECO:0000256" key="5">
    <source>
        <dbReference type="ARBA" id="ARBA00022989"/>
    </source>
</evidence>
<proteinExistence type="inferred from homology"/>
<dbReference type="GO" id="GO:0005886">
    <property type="term" value="C:plasma membrane"/>
    <property type="evidence" value="ECO:0007669"/>
    <property type="project" value="UniProtKB-SubCell"/>
</dbReference>
<keyword evidence="6 7" id="KW-0472">Membrane</keyword>
<evidence type="ECO:0000313" key="9">
    <source>
        <dbReference type="EMBL" id="RAH97224.1"/>
    </source>
</evidence>
<dbReference type="Pfam" id="PF00528">
    <property type="entry name" value="BPD_transp_1"/>
    <property type="match status" value="1"/>
</dbReference>
<organism evidence="9 10">
    <name type="scientific">Acuticoccus sediminis</name>
    <dbReference type="NCBI Taxonomy" id="2184697"/>
    <lineage>
        <taxon>Bacteria</taxon>
        <taxon>Pseudomonadati</taxon>
        <taxon>Pseudomonadota</taxon>
        <taxon>Alphaproteobacteria</taxon>
        <taxon>Hyphomicrobiales</taxon>
        <taxon>Amorphaceae</taxon>
        <taxon>Acuticoccus</taxon>
    </lineage>
</organism>
<dbReference type="RefSeq" id="WP_111351720.1">
    <property type="nucleotide sequence ID" value="NZ_JAIWKD010000009.1"/>
</dbReference>
<evidence type="ECO:0000256" key="2">
    <source>
        <dbReference type="ARBA" id="ARBA00022448"/>
    </source>
</evidence>
<feature type="transmembrane region" description="Helical" evidence="7">
    <location>
        <begin position="70"/>
        <end position="91"/>
    </location>
</feature>
<dbReference type="InterPro" id="IPR035906">
    <property type="entry name" value="MetI-like_sf"/>
</dbReference>
<evidence type="ECO:0000256" key="7">
    <source>
        <dbReference type="RuleBase" id="RU363032"/>
    </source>
</evidence>
<name>A0A8B2NLI2_9HYPH</name>
<dbReference type="InterPro" id="IPR000515">
    <property type="entry name" value="MetI-like"/>
</dbReference>
<keyword evidence="4 7" id="KW-0812">Transmembrane</keyword>
<dbReference type="SUPFAM" id="SSF161098">
    <property type="entry name" value="MetI-like"/>
    <property type="match status" value="1"/>
</dbReference>
<feature type="transmembrane region" description="Helical" evidence="7">
    <location>
        <begin position="103"/>
        <end position="122"/>
    </location>
</feature>
<keyword evidence="2 7" id="KW-0813">Transport</keyword>
<evidence type="ECO:0000256" key="6">
    <source>
        <dbReference type="ARBA" id="ARBA00023136"/>
    </source>
</evidence>
<feature type="transmembrane region" description="Helical" evidence="7">
    <location>
        <begin position="181"/>
        <end position="205"/>
    </location>
</feature>
<dbReference type="PROSITE" id="PS50928">
    <property type="entry name" value="ABC_TM1"/>
    <property type="match status" value="1"/>
</dbReference>
<dbReference type="PANTHER" id="PTHR30151:SF0">
    <property type="entry name" value="ABC TRANSPORTER PERMEASE PROTEIN MJ0413-RELATED"/>
    <property type="match status" value="1"/>
</dbReference>
<feature type="transmembrane region" description="Helical" evidence="7">
    <location>
        <begin position="12"/>
        <end position="33"/>
    </location>
</feature>
<keyword evidence="10" id="KW-1185">Reference proteome</keyword>
<evidence type="ECO:0000259" key="8">
    <source>
        <dbReference type="PROSITE" id="PS50928"/>
    </source>
</evidence>
<dbReference type="GO" id="GO:0055085">
    <property type="term" value="P:transmembrane transport"/>
    <property type="evidence" value="ECO:0007669"/>
    <property type="project" value="InterPro"/>
</dbReference>
<dbReference type="EMBL" id="QHHQ01000009">
    <property type="protein sequence ID" value="RAH97224.1"/>
    <property type="molecule type" value="Genomic_DNA"/>
</dbReference>
<feature type="transmembrane region" description="Helical" evidence="7">
    <location>
        <begin position="225"/>
        <end position="246"/>
    </location>
</feature>
<sequence length="260" mass="27334">MSAAASASTRRLAIAMAPVLAVALALVAIEVVARQGGLPMFLPSPSAVWKAYSARPALLWENLWVSGWKAMLGFGIAIGLALAAAAVGVMAERVREPIYRAGVFIQAVPLIALTPLLVVWFGNTAKTHVIIAALSSYFPMLVAGMQGFRAAEPARIELMSVLSASPWQTFVNLQVPTALPYLFAGLKIAAPLAVLGIITAEWTGADRGIGAMMLYALFSYNVPTVWLSVVAACGLSVSFFAVAALAERFAITWEPAGTTA</sequence>
<dbReference type="OrthoDB" id="9786495at2"/>
<reference evidence="9 10" key="1">
    <citation type="submission" date="2018-05" db="EMBL/GenBank/DDBJ databases">
        <title>Acuticoccus sediminis sp. nov., isolated from deep-sea sediment of Indian Ocean.</title>
        <authorList>
            <person name="Liu X."/>
            <person name="Lai Q."/>
            <person name="Du Y."/>
            <person name="Sun F."/>
            <person name="Zhang X."/>
            <person name="Wang S."/>
            <person name="Shao Z."/>
        </authorList>
    </citation>
    <scope>NUCLEOTIDE SEQUENCE [LARGE SCALE GENOMIC DNA]</scope>
    <source>
        <strain evidence="9 10">PTG4-2</strain>
    </source>
</reference>
<dbReference type="AlphaFoldDB" id="A0A8B2NLI2"/>
<gene>
    <name evidence="9" type="ORF">DLJ53_28870</name>
</gene>
<dbReference type="Proteomes" id="UP000249590">
    <property type="component" value="Unassembled WGS sequence"/>
</dbReference>
<evidence type="ECO:0000313" key="10">
    <source>
        <dbReference type="Proteomes" id="UP000249590"/>
    </source>
</evidence>
<evidence type="ECO:0000256" key="4">
    <source>
        <dbReference type="ARBA" id="ARBA00022692"/>
    </source>
</evidence>
<comment type="similarity">
    <text evidence="7">Belongs to the binding-protein-dependent transport system permease family.</text>
</comment>
<comment type="subcellular location">
    <subcellularLocation>
        <location evidence="1 7">Cell membrane</location>
        <topology evidence="1 7">Multi-pass membrane protein</topology>
    </subcellularLocation>
</comment>
<evidence type="ECO:0000256" key="1">
    <source>
        <dbReference type="ARBA" id="ARBA00004651"/>
    </source>
</evidence>
<comment type="caution">
    <text evidence="9">The sequence shown here is derived from an EMBL/GenBank/DDBJ whole genome shotgun (WGS) entry which is preliminary data.</text>
</comment>